<evidence type="ECO:0000313" key="2">
    <source>
        <dbReference type="EMBL" id="HIQ29894.1"/>
    </source>
</evidence>
<dbReference type="Pfam" id="PF13692">
    <property type="entry name" value="Glyco_trans_1_4"/>
    <property type="match status" value="1"/>
</dbReference>
<evidence type="ECO:0000313" key="3">
    <source>
        <dbReference type="Proteomes" id="UP000608579"/>
    </source>
</evidence>
<gene>
    <name evidence="2" type="ORF">EYH45_04950</name>
</gene>
<dbReference type="PANTHER" id="PTHR12526">
    <property type="entry name" value="GLYCOSYLTRANSFERASE"/>
    <property type="match status" value="1"/>
</dbReference>
<dbReference type="Proteomes" id="UP000608579">
    <property type="component" value="Unassembled WGS sequence"/>
</dbReference>
<keyword evidence="2" id="KW-0808">Transferase</keyword>
<comment type="caution">
    <text evidence="2">The sequence shown here is derived from an EMBL/GenBank/DDBJ whole genome shotgun (WGS) entry which is preliminary data.</text>
</comment>
<name>A0A833EA49_CALS0</name>
<protein>
    <submittedName>
        <fullName evidence="2">Glycosyltransferase</fullName>
    </submittedName>
</protein>
<reference evidence="2" key="1">
    <citation type="journal article" date="2020" name="ISME J.">
        <title>Gammaproteobacteria mediating utilization of methyl-, sulfur- and petroleum organic compounds in deep ocean hydrothermal plumes.</title>
        <authorList>
            <person name="Zhou Z."/>
            <person name="Liu Y."/>
            <person name="Pan J."/>
            <person name="Cron B.R."/>
            <person name="Toner B.M."/>
            <person name="Anantharaman K."/>
            <person name="Breier J.A."/>
            <person name="Dick G.J."/>
            <person name="Li M."/>
        </authorList>
    </citation>
    <scope>NUCLEOTIDE SEQUENCE</scope>
    <source>
        <strain evidence="2">SZUA-1515</strain>
    </source>
</reference>
<dbReference type="SUPFAM" id="SSF53756">
    <property type="entry name" value="UDP-Glycosyltransferase/glycogen phosphorylase"/>
    <property type="match status" value="1"/>
</dbReference>
<dbReference type="AlphaFoldDB" id="A0A833EA49"/>
<sequence>MMSRRKLRILSVASIIDPTGRYGGMPIVAYYQAKHLSKLGHEVLFLTAHSRRVLKIQEIREPAAPALLARHGLILSPTAYANLILKSRTINDYYDIIHMHDARDLLSVSLLLSREKTPSWNVPIIIQPHGSLFFGGKLTILKKIYDAAFLSRLVAGVDFWIASTYDEVLSILRLGVGRENIATIPNGVDEEAILGCSSSTKLHMSSRGIILYLGRIHASKRIEILIKAMRHVVNINRDATLLIAGQDEGEWHRLTRLVRRLSLEENVKYMGFVSEEMKYKLMKTAKAVVIPKFHCTALTVLEALALNRPLITTYESDRLEENLEKLITRVGNSPEEVAAAIEKMLKSEVDENGIREYILEVYSWRSIAERLENLYFKLLNGG</sequence>
<dbReference type="Pfam" id="PF13439">
    <property type="entry name" value="Glyco_transf_4"/>
    <property type="match status" value="1"/>
</dbReference>
<feature type="domain" description="Glycosyltransferase subfamily 4-like N-terminal" evidence="1">
    <location>
        <begin position="22"/>
        <end position="191"/>
    </location>
</feature>
<proteinExistence type="predicted"/>
<dbReference type="Gene3D" id="3.40.50.2000">
    <property type="entry name" value="Glycogen Phosphorylase B"/>
    <property type="match status" value="2"/>
</dbReference>
<dbReference type="EMBL" id="DQVM01000096">
    <property type="protein sequence ID" value="HIQ29894.1"/>
    <property type="molecule type" value="Genomic_DNA"/>
</dbReference>
<dbReference type="InterPro" id="IPR028098">
    <property type="entry name" value="Glyco_trans_4-like_N"/>
</dbReference>
<dbReference type="GO" id="GO:0016740">
    <property type="term" value="F:transferase activity"/>
    <property type="evidence" value="ECO:0007669"/>
    <property type="project" value="UniProtKB-KW"/>
</dbReference>
<evidence type="ECO:0000259" key="1">
    <source>
        <dbReference type="Pfam" id="PF13439"/>
    </source>
</evidence>
<organism evidence="2 3">
    <name type="scientific">Caldiarchaeum subterraneum</name>
    <dbReference type="NCBI Taxonomy" id="311458"/>
    <lineage>
        <taxon>Archaea</taxon>
        <taxon>Nitrososphaerota</taxon>
        <taxon>Candidatus Caldarchaeales</taxon>
        <taxon>Candidatus Caldarchaeaceae</taxon>
        <taxon>Candidatus Caldarchaeum</taxon>
    </lineage>
</organism>
<accession>A0A833EA49</accession>